<comment type="caution">
    <text evidence="4">The sequence shown here is derived from an EMBL/GenBank/DDBJ whole genome shotgun (WGS) entry which is preliminary data.</text>
</comment>
<sequence length="345" mass="39036">MICIVLSLFTSSKKKEKSTVVDTQKSIPIPVTISKEAMAMLGSFSLENREESANLPKDNAPIKLWEKKQEEAKLAAEKSIPKILEIYKPIIDTIFLGNVRAIDVKPQNYRESDQVIIYIHGGGFVFYPADVTLLSSIPLADATGLRIITIDYTLAPQAKFNQVLEEVIQAYKSILKEYKAKNIAIYGDSAGGSIAAGAILKMRDLRIDLPSVVVLWSPWSDVDEIGDTYFTLKKSDPNLVYKNFLENCAEAYAPRNEWKNPYVSPVYGDYSKDFPPTLIQVGSKEIFLSNSIRMYRQLKENNKEVELDVYEGMWHVWQGNYDIPESKMAVKNTKNFIFKHIGKSK</sequence>
<evidence type="ECO:0000259" key="3">
    <source>
        <dbReference type="Pfam" id="PF07859"/>
    </source>
</evidence>
<keyword evidence="2 4" id="KW-0378">Hydrolase</keyword>
<dbReference type="EMBL" id="JAKQYM010000008">
    <property type="protein sequence ID" value="MCI2229844.1"/>
    <property type="molecule type" value="Genomic_DNA"/>
</dbReference>
<name>A0A9X2ANF2_9FLAO</name>
<dbReference type="PANTHER" id="PTHR48081">
    <property type="entry name" value="AB HYDROLASE SUPERFAMILY PROTEIN C4A8.06C"/>
    <property type="match status" value="1"/>
</dbReference>
<dbReference type="AlphaFoldDB" id="A0A9X2ANF2"/>
<organism evidence="4 5">
    <name type="scientific">Polaribacter marinus</name>
    <dbReference type="NCBI Taxonomy" id="2916838"/>
    <lineage>
        <taxon>Bacteria</taxon>
        <taxon>Pseudomonadati</taxon>
        <taxon>Bacteroidota</taxon>
        <taxon>Flavobacteriia</taxon>
        <taxon>Flavobacteriales</taxon>
        <taxon>Flavobacteriaceae</taxon>
    </lineage>
</organism>
<evidence type="ECO:0000313" key="5">
    <source>
        <dbReference type="Proteomes" id="UP001139369"/>
    </source>
</evidence>
<evidence type="ECO:0000256" key="1">
    <source>
        <dbReference type="ARBA" id="ARBA00010515"/>
    </source>
</evidence>
<dbReference type="Gene3D" id="3.40.50.1820">
    <property type="entry name" value="alpha/beta hydrolase"/>
    <property type="match status" value="1"/>
</dbReference>
<dbReference type="RefSeq" id="WP_242178953.1">
    <property type="nucleotide sequence ID" value="NZ_JAKQYM010000008.1"/>
</dbReference>
<proteinExistence type="inferred from homology"/>
<gene>
    <name evidence="4" type="ORF">MC378_11760</name>
</gene>
<evidence type="ECO:0000256" key="2">
    <source>
        <dbReference type="ARBA" id="ARBA00022801"/>
    </source>
</evidence>
<dbReference type="Proteomes" id="UP001139369">
    <property type="component" value="Unassembled WGS sequence"/>
</dbReference>
<comment type="similarity">
    <text evidence="1">Belongs to the 'GDXG' lipolytic enzyme family.</text>
</comment>
<dbReference type="Pfam" id="PF07859">
    <property type="entry name" value="Abhydrolase_3"/>
    <property type="match status" value="1"/>
</dbReference>
<evidence type="ECO:0000313" key="4">
    <source>
        <dbReference type="EMBL" id="MCI2229844.1"/>
    </source>
</evidence>
<protein>
    <submittedName>
        <fullName evidence="4">Alpha/beta hydrolase</fullName>
    </submittedName>
</protein>
<dbReference type="GO" id="GO:0004806">
    <property type="term" value="F:triacylglycerol lipase activity"/>
    <property type="evidence" value="ECO:0007669"/>
    <property type="project" value="TreeGrafter"/>
</dbReference>
<accession>A0A9X2ANF2</accession>
<dbReference type="InterPro" id="IPR050300">
    <property type="entry name" value="GDXG_lipolytic_enzyme"/>
</dbReference>
<dbReference type="InterPro" id="IPR013094">
    <property type="entry name" value="AB_hydrolase_3"/>
</dbReference>
<reference evidence="4" key="1">
    <citation type="submission" date="2022-02" db="EMBL/GenBank/DDBJ databases">
        <title>Polaribacter sp. MSW13, isolated from seawater.</title>
        <authorList>
            <person name="Kristyanto S."/>
            <person name="Jung J."/>
            <person name="Jeon C.O."/>
        </authorList>
    </citation>
    <scope>NUCLEOTIDE SEQUENCE</scope>
    <source>
        <strain evidence="4">MSW13</strain>
    </source>
</reference>
<dbReference type="InterPro" id="IPR029058">
    <property type="entry name" value="AB_hydrolase_fold"/>
</dbReference>
<keyword evidence="5" id="KW-1185">Reference proteome</keyword>
<dbReference type="PANTHER" id="PTHR48081:SF30">
    <property type="entry name" value="ACETYL-HYDROLASE LIPR-RELATED"/>
    <property type="match status" value="1"/>
</dbReference>
<feature type="domain" description="Alpha/beta hydrolase fold-3" evidence="3">
    <location>
        <begin position="116"/>
        <end position="318"/>
    </location>
</feature>
<dbReference type="SUPFAM" id="SSF53474">
    <property type="entry name" value="alpha/beta-Hydrolases"/>
    <property type="match status" value="1"/>
</dbReference>